<dbReference type="Gene3D" id="3.20.20.140">
    <property type="entry name" value="Metal-dependent hydrolases"/>
    <property type="match status" value="1"/>
</dbReference>
<feature type="binding site" evidence="4">
    <location>
        <position position="285"/>
    </location>
    <ligand>
        <name>Zn(2+)</name>
        <dbReference type="ChEBI" id="CHEBI:29105"/>
        <label>1</label>
        <note>catalytic</note>
    </ligand>
</feature>
<comment type="caution">
    <text evidence="6">The sequence shown here is derived from an EMBL/GenBank/DDBJ whole genome shotgun (WGS) entry which is preliminary data.</text>
</comment>
<evidence type="ECO:0000256" key="4">
    <source>
        <dbReference type="PIRSR" id="PIRSR001238-3"/>
    </source>
</evidence>
<dbReference type="InterPro" id="IPR006680">
    <property type="entry name" value="Amidohydro-rel"/>
</dbReference>
<keyword evidence="1 6" id="KW-0378">Hydrolase</keyword>
<dbReference type="OrthoDB" id="9776455at2"/>
<dbReference type="GeneID" id="75187484"/>
<dbReference type="PANTHER" id="PTHR11647:SF1">
    <property type="entry name" value="COLLAPSIN RESPONSE MEDIATOR PROTEIN"/>
    <property type="match status" value="1"/>
</dbReference>
<feature type="binding site" evidence="3">
    <location>
        <position position="99"/>
    </location>
    <ligand>
        <name>substrate</name>
    </ligand>
</feature>
<comment type="cofactor">
    <cofactor evidence="1 4">
        <name>Zn(2+)</name>
        <dbReference type="ChEBI" id="CHEBI:29105"/>
    </cofactor>
    <text evidence="1 4">Binds 2 Zn(2+) ions per subunit.</text>
</comment>
<comment type="similarity">
    <text evidence="1">Belongs to the peptidase M38 family.</text>
</comment>
<name>A0A073KKR1_9GAMM</name>
<evidence type="ECO:0000256" key="1">
    <source>
        <dbReference type="PIRNR" id="PIRNR001238"/>
    </source>
</evidence>
<comment type="subcellular location">
    <subcellularLocation>
        <location evidence="1">Cytoplasm</location>
    </subcellularLocation>
</comment>
<dbReference type="InterPro" id="IPR011059">
    <property type="entry name" value="Metal-dep_hydrolase_composite"/>
</dbReference>
<feature type="binding site" evidence="4">
    <location>
        <position position="63"/>
    </location>
    <ligand>
        <name>Zn(2+)</name>
        <dbReference type="ChEBI" id="CHEBI:29105"/>
        <label>1</label>
        <note>catalytic</note>
    </ligand>
</feature>
<feature type="binding site" evidence="3">
    <location>
        <position position="227"/>
    </location>
    <ligand>
        <name>substrate</name>
    </ligand>
</feature>
<organism evidence="6">
    <name type="scientific">Shewanella xiamenensis</name>
    <dbReference type="NCBI Taxonomy" id="332186"/>
    <lineage>
        <taxon>Bacteria</taxon>
        <taxon>Pseudomonadati</taxon>
        <taxon>Pseudomonadota</taxon>
        <taxon>Gammaproteobacteria</taxon>
        <taxon>Alteromonadales</taxon>
        <taxon>Shewanellaceae</taxon>
        <taxon>Shewanella</taxon>
    </lineage>
</organism>
<feature type="binding site" evidence="4">
    <location>
        <position position="224"/>
    </location>
    <ligand>
        <name>Zn(2+)</name>
        <dbReference type="ChEBI" id="CHEBI:29105"/>
        <label>2</label>
        <note>catalytic</note>
    </ligand>
</feature>
<dbReference type="PANTHER" id="PTHR11647">
    <property type="entry name" value="HYDRANTOINASE/DIHYDROPYRIMIDINASE FAMILY MEMBER"/>
    <property type="match status" value="1"/>
</dbReference>
<evidence type="ECO:0000259" key="5">
    <source>
        <dbReference type="Pfam" id="PF01979"/>
    </source>
</evidence>
<dbReference type="EMBL" id="SUNE01000007">
    <property type="protein sequence ID" value="MDG5900593.1"/>
    <property type="molecule type" value="Genomic_DNA"/>
</dbReference>
<dbReference type="RefSeq" id="WP_037422206.1">
    <property type="nucleotide sequence ID" value="NZ_BLRF01000073.1"/>
</dbReference>
<dbReference type="InterPro" id="IPR010229">
    <property type="entry name" value="Pept_M38_dipep"/>
</dbReference>
<sequence length="389" mass="41268">MLTLIRNALVYSPQLLGLQDVLFCGSNILQIAKGIKLPNAAWVKEVDADGCILIPGLVDPLVHITGGGGEGGYHTRTPEMQLTDATLAGVTTLVAALGTDAVSRSLNELVIKARALTYEGLSVFCYTGSYEFPVKTITGDVTQDLMMIDNVIGVGEIAIADHRGSQLSVAELARVAAQSRVGGMLSGKAGIVFVHVGDGASGLKLLHQVAQQSDIPLTQFYPTHINRSQPLLEQGVEFAKKGGVIDFTTSTNQHFLNHGEVSVVSAVKFAFEQGVELSRISLSSDGNASLPVFDSAGECIGVEVGKVSSLFNAMQALIISGFTLEQILPLVTSNAARNLKLKRKGGIGLDKDADFVLLDHKLAINKVWGKGQLLVDNGIAVKRGTFELY</sequence>
<dbReference type="GO" id="GO:0008237">
    <property type="term" value="F:metallopeptidase activity"/>
    <property type="evidence" value="ECO:0007669"/>
    <property type="project" value="UniProtKB-KW"/>
</dbReference>
<keyword evidence="1" id="KW-0482">Metalloprotease</keyword>
<dbReference type="GO" id="GO:0008798">
    <property type="term" value="F:beta-aspartyl-peptidase activity"/>
    <property type="evidence" value="ECO:0007669"/>
    <property type="project" value="InterPro"/>
</dbReference>
<accession>A0A073KKR1</accession>
<dbReference type="GO" id="GO:0005737">
    <property type="term" value="C:cytoplasm"/>
    <property type="evidence" value="ECO:0007669"/>
    <property type="project" value="UniProtKB-SubCell"/>
</dbReference>
<reference evidence="6" key="2">
    <citation type="submission" date="2019-04" db="EMBL/GenBank/DDBJ databases">
        <authorList>
            <person name="Zou H."/>
        </authorList>
    </citation>
    <scope>NUCLEOTIDE SEQUENCE</scope>
    <source>
        <strain evidence="6">2015oxa</strain>
    </source>
</reference>
<dbReference type="Pfam" id="PF01979">
    <property type="entry name" value="Amidohydro_1"/>
    <property type="match status" value="1"/>
</dbReference>
<keyword evidence="1 4" id="KW-0479">Metal-binding</keyword>
<evidence type="ECO:0000256" key="3">
    <source>
        <dbReference type="PIRSR" id="PIRSR001238-2"/>
    </source>
</evidence>
<gene>
    <name evidence="6" type="ORF">E2650_11985</name>
</gene>
<proteinExistence type="inferred from homology"/>
<dbReference type="GO" id="GO:0016810">
    <property type="term" value="F:hydrolase activity, acting on carbon-nitrogen (but not peptide) bonds"/>
    <property type="evidence" value="ECO:0007669"/>
    <property type="project" value="InterPro"/>
</dbReference>
<dbReference type="InterPro" id="IPR032466">
    <property type="entry name" value="Metal_Hydrolase"/>
</dbReference>
<evidence type="ECO:0000256" key="2">
    <source>
        <dbReference type="PIRSR" id="PIRSR001238-1"/>
    </source>
</evidence>
<feature type="binding site" evidence="3">
    <location>
        <begin position="68"/>
        <end position="70"/>
    </location>
    <ligand>
        <name>substrate</name>
    </ligand>
</feature>
<dbReference type="NCBIfam" id="TIGR01975">
    <property type="entry name" value="isoAsp_dipep"/>
    <property type="match status" value="1"/>
</dbReference>
<dbReference type="GO" id="GO:0006508">
    <property type="term" value="P:proteolysis"/>
    <property type="evidence" value="ECO:0007669"/>
    <property type="project" value="UniProtKB-KW"/>
</dbReference>
<reference evidence="6" key="1">
    <citation type="journal article" date="2019" name="Int J Environ Res Public Health">
        <title>Characterization of Chromosome-Mediated BlaOXA-894 in Shewanella xiamenensis Isolated from Pig Wastewater.</title>
        <authorList>
            <person name="Zou H."/>
            <person name="Zhou Z."/>
            <person name="Xia H."/>
            <person name="Zhao Q."/>
            <person name="Li X."/>
        </authorList>
    </citation>
    <scope>NUCLEOTIDE SEQUENCE</scope>
    <source>
        <strain evidence="6">2015oxa</strain>
    </source>
</reference>
<evidence type="ECO:0000313" key="6">
    <source>
        <dbReference type="EMBL" id="MDG5900593.1"/>
    </source>
</evidence>
<feature type="binding site" evidence="3">
    <location>
        <position position="163"/>
    </location>
    <ligand>
        <name>substrate</name>
    </ligand>
</feature>
<dbReference type="GO" id="GO:0046872">
    <property type="term" value="F:metal ion binding"/>
    <property type="evidence" value="ECO:0007669"/>
    <property type="project" value="UniProtKB-KW"/>
</dbReference>
<dbReference type="Gene3D" id="2.30.40.10">
    <property type="entry name" value="Urease, subunit C, domain 1"/>
    <property type="match status" value="1"/>
</dbReference>
<dbReference type="EC" id="3.4.19.-" evidence="1"/>
<dbReference type="SUPFAM" id="SSF51338">
    <property type="entry name" value="Composite domain of metallo-dependent hydrolases"/>
    <property type="match status" value="1"/>
</dbReference>
<comment type="PTM">
    <text evidence="1">Carboxylation allows a single lysine to coordinate two zinc ions.</text>
</comment>
<dbReference type="InterPro" id="IPR050378">
    <property type="entry name" value="Metallo-dep_Hydrolases_sf"/>
</dbReference>
<dbReference type="Proteomes" id="UP001152518">
    <property type="component" value="Unassembled WGS sequence"/>
</dbReference>
<protein>
    <recommendedName>
        <fullName evidence="1">Isoaspartyl dipeptidase</fullName>
        <ecNumber evidence="1">3.4.19.-</ecNumber>
    </recommendedName>
</protein>
<feature type="binding site" evidence="3">
    <location>
        <position position="130"/>
    </location>
    <ligand>
        <name>substrate</name>
    </ligand>
</feature>
<keyword evidence="1" id="KW-0645">Protease</keyword>
<feature type="active site" description="Proton acceptor" evidence="2">
    <location>
        <position position="285"/>
    </location>
</feature>
<dbReference type="SUPFAM" id="SSF51556">
    <property type="entry name" value="Metallo-dependent hydrolases"/>
    <property type="match status" value="1"/>
</dbReference>
<dbReference type="PIRSF" id="PIRSF001238">
    <property type="entry name" value="IadA"/>
    <property type="match status" value="1"/>
</dbReference>
<feature type="binding site" evidence="4">
    <location>
        <position position="195"/>
    </location>
    <ligand>
        <name>Zn(2+)</name>
        <dbReference type="ChEBI" id="CHEBI:29105"/>
        <label>2</label>
        <note>catalytic</note>
    </ligand>
</feature>
<dbReference type="AlphaFoldDB" id="A0A073KKR1"/>
<feature type="binding site" evidence="3">
    <location>
        <position position="289"/>
    </location>
    <ligand>
        <name>substrate</name>
    </ligand>
</feature>
<keyword evidence="1 4" id="KW-0862">Zinc</keyword>
<comment type="function">
    <text evidence="1">Catalyzes the hydrolytic cleavage of a subset of L-isoaspartyl (L-beta-aspartyl) dipeptides. Used to degrade proteins damaged by L-isoaspartyl residues formation.</text>
</comment>
<feature type="domain" description="Amidohydrolase-related" evidence="5">
    <location>
        <begin position="257"/>
        <end position="371"/>
    </location>
</feature>